<keyword evidence="4" id="KW-1185">Reference proteome</keyword>
<feature type="compositionally biased region" description="Basic and acidic residues" evidence="1">
    <location>
        <begin position="72"/>
        <end position="89"/>
    </location>
</feature>
<dbReference type="Proteomes" id="UP000238274">
    <property type="component" value="Unassembled WGS sequence"/>
</dbReference>
<keyword evidence="2" id="KW-0812">Transmembrane</keyword>
<dbReference type="VEuPathDB" id="FungiDB:PSHT_01427"/>
<feature type="non-terminal residue" evidence="3">
    <location>
        <position position="1"/>
    </location>
</feature>
<feature type="compositionally biased region" description="Gly residues" evidence="1">
    <location>
        <begin position="361"/>
        <end position="371"/>
    </location>
</feature>
<evidence type="ECO:0000256" key="1">
    <source>
        <dbReference type="SAM" id="MobiDB-lite"/>
    </source>
</evidence>
<evidence type="ECO:0000313" key="4">
    <source>
        <dbReference type="Proteomes" id="UP000238274"/>
    </source>
</evidence>
<reference evidence="4" key="3">
    <citation type="journal article" date="2018" name="Mol. Plant Microbe Interact.">
        <title>Genome sequence resources for the wheat stripe rust pathogen (Puccinia striiformis f. sp. tritici) and the barley stripe rust pathogen (Puccinia striiformis f. sp. hordei).</title>
        <authorList>
            <person name="Xia C."/>
            <person name="Wang M."/>
            <person name="Yin C."/>
            <person name="Cornejo O.E."/>
            <person name="Hulbert S.H."/>
            <person name="Chen X."/>
        </authorList>
    </citation>
    <scope>NUCLEOTIDE SEQUENCE [LARGE SCALE GENOMIC DNA]</scope>
    <source>
        <strain evidence="4">93TX-2</strain>
    </source>
</reference>
<reference evidence="4" key="2">
    <citation type="journal article" date="2018" name="BMC Genomics">
        <title>Genomic insights into host adaptation between the wheat stripe rust pathogen (Puccinia striiformis f. sp. tritici) and the barley stripe rust pathogen (Puccinia striiformis f. sp. hordei).</title>
        <authorList>
            <person name="Xia C."/>
            <person name="Wang M."/>
            <person name="Yin C."/>
            <person name="Cornejo O.E."/>
            <person name="Hulbert S.H."/>
            <person name="Chen X."/>
        </authorList>
    </citation>
    <scope>NUCLEOTIDE SEQUENCE [LARGE SCALE GENOMIC DNA]</scope>
    <source>
        <strain evidence="4">93TX-2</strain>
    </source>
</reference>
<name>A0A2S4WKP1_9BASI</name>
<comment type="caution">
    <text evidence="3">The sequence shown here is derived from an EMBL/GenBank/DDBJ whole genome shotgun (WGS) entry which is preliminary data.</text>
</comment>
<reference evidence="3 4" key="1">
    <citation type="submission" date="2017-12" db="EMBL/GenBank/DDBJ databases">
        <title>Gene loss provides genomic basis for host adaptation in cereal stripe rust fungi.</title>
        <authorList>
            <person name="Xia C."/>
        </authorList>
    </citation>
    <scope>NUCLEOTIDE SEQUENCE [LARGE SCALE GENOMIC DNA]</scope>
    <source>
        <strain evidence="3 4">93TX-2</strain>
    </source>
</reference>
<dbReference type="EMBL" id="PKSM01000011">
    <property type="protein sequence ID" value="POW22321.1"/>
    <property type="molecule type" value="Genomic_DNA"/>
</dbReference>
<protein>
    <submittedName>
        <fullName evidence="3">Uncharacterized protein</fullName>
    </submittedName>
</protein>
<dbReference type="AlphaFoldDB" id="A0A2S4WKP1"/>
<gene>
    <name evidence="3" type="ORF">PSHT_01427</name>
</gene>
<sequence length="671" mass="76033">PGKKDNKSTRLVTYKADRSARNWQKIMIGSFILAILCHSAYFNIFTVILEAPAGVIATPTMHLVEEAESVAHDAHGGRFPHSETRDPAGEGRGLSGSSSSGEILFRGATTPITYDVKASNEETLLRLITEKEGEVALEKAFMDSSGSKEAMEIDKQQPLTKSLEELAIIKTALKERRLEKWWFGFYNLYRRIVKWDQWNQDQLYLKLKNLRKISWIRGIDPPEARLAINRLLFLEYKGFDFSDEQGRLIEELSKQAKSMRSSKNDIQFKLTKEDVDLINNIAWERVVGRITTRLLETIKTMKTGGDDPDLILYGQDRKTAIDLEAAWYRIELEKLTGETGTAEAEPVVSSFPNSETRDLAKGGGGSSGSGSRGKNMFRGATTPLPHTVEVSDEETLLGLIKSREDEVAIRKDVMNLVGSKGTRDIDKQQPFHKSLEELAMIKTALKERRLEKWWFGFYSLYQRTFKWDEWNQDQLYLKLKGLRKISLTGGITPPEAQLAINRLSFLEYKGFNFSEEQGQLIEKLSKQAESLGSSEHNKEFQLTSEDEEVIKNMAWARVVGKIVEEITMKMNYFKPMAASGNEDARTILLALDAMHLIMGYDTARWSSETTRLLQNIKTMKTGGDNPNLILDNRDLKAINDLEVAWRRIKLEKPREQTAAAADSVPTSQAVE</sequence>
<proteinExistence type="predicted"/>
<feature type="region of interest" description="Disordered" evidence="1">
    <location>
        <begin position="72"/>
        <end position="102"/>
    </location>
</feature>
<keyword evidence="2" id="KW-0472">Membrane</keyword>
<feature type="region of interest" description="Disordered" evidence="1">
    <location>
        <begin position="339"/>
        <end position="385"/>
    </location>
</feature>
<keyword evidence="2" id="KW-1133">Transmembrane helix</keyword>
<accession>A0A2S4WKP1</accession>
<feature type="transmembrane region" description="Helical" evidence="2">
    <location>
        <begin position="26"/>
        <end position="49"/>
    </location>
</feature>
<dbReference type="VEuPathDB" id="FungiDB:PSTT_00130"/>
<organism evidence="3 4">
    <name type="scientific">Puccinia striiformis</name>
    <dbReference type="NCBI Taxonomy" id="27350"/>
    <lineage>
        <taxon>Eukaryota</taxon>
        <taxon>Fungi</taxon>
        <taxon>Dikarya</taxon>
        <taxon>Basidiomycota</taxon>
        <taxon>Pucciniomycotina</taxon>
        <taxon>Pucciniomycetes</taxon>
        <taxon>Pucciniales</taxon>
        <taxon>Pucciniaceae</taxon>
        <taxon>Puccinia</taxon>
    </lineage>
</organism>
<evidence type="ECO:0000313" key="3">
    <source>
        <dbReference type="EMBL" id="POW22321.1"/>
    </source>
</evidence>
<evidence type="ECO:0000256" key="2">
    <source>
        <dbReference type="SAM" id="Phobius"/>
    </source>
</evidence>